<organism evidence="2 3">
    <name type="scientific">Geoanaerobacter pelophilus</name>
    <dbReference type="NCBI Taxonomy" id="60036"/>
    <lineage>
        <taxon>Bacteria</taxon>
        <taxon>Pseudomonadati</taxon>
        <taxon>Thermodesulfobacteriota</taxon>
        <taxon>Desulfuromonadia</taxon>
        <taxon>Geobacterales</taxon>
        <taxon>Geobacteraceae</taxon>
        <taxon>Geoanaerobacter</taxon>
    </lineage>
</organism>
<proteinExistence type="predicted"/>
<name>A0AAW4KWQ0_9BACT</name>
<dbReference type="AlphaFoldDB" id="A0AAW4KWQ0"/>
<sequence>MKKHLITIAAALTVGLVAGCGGGGSTPATSTSVSGAVADGYLVGATVFLDKNSNYQLDAGEPSATTDANGAYTLNIDPADVGKYPIVAMAIKGQTIDKDTNQTVSNSYILSMPATAMSGTVSSNFISPMSTLIREKMEANPGMTLNDAMIQLRNQMNLPSTMNMMADYVAGSQSGTNATQFQTMHTTAQQMVGLMAGQASLVMNGSAVNQSRYRSMMGTINSNMPAITANVINGMNMNSTLMIGMISQMQTQLGGMPVGGGFGNYSGMFRNMTSHSSFWSNTGTPMTPMSGGMMR</sequence>
<feature type="signal peptide" evidence="1">
    <location>
        <begin position="1"/>
        <end position="19"/>
    </location>
</feature>
<comment type="caution">
    <text evidence="2">The sequence shown here is derived from an EMBL/GenBank/DDBJ whole genome shotgun (WGS) entry which is preliminary data.</text>
</comment>
<keyword evidence="1" id="KW-0732">Signal</keyword>
<evidence type="ECO:0008006" key="4">
    <source>
        <dbReference type="Google" id="ProtNLM"/>
    </source>
</evidence>
<keyword evidence="3" id="KW-1185">Reference proteome</keyword>
<dbReference type="EMBL" id="JAHCVJ010000001">
    <property type="protein sequence ID" value="MBT0663033.1"/>
    <property type="molecule type" value="Genomic_DNA"/>
</dbReference>
<evidence type="ECO:0000256" key="1">
    <source>
        <dbReference type="SAM" id="SignalP"/>
    </source>
</evidence>
<dbReference type="SUPFAM" id="SSF117074">
    <property type="entry name" value="Hypothetical protein PA1324"/>
    <property type="match status" value="1"/>
</dbReference>
<gene>
    <name evidence="2" type="ORF">KI809_01865</name>
</gene>
<evidence type="ECO:0000313" key="3">
    <source>
        <dbReference type="Proteomes" id="UP000811899"/>
    </source>
</evidence>
<reference evidence="2 3" key="1">
    <citation type="submission" date="2021-05" db="EMBL/GenBank/DDBJ databases">
        <title>The draft genome of Geobacter pelophilus DSM 12255.</title>
        <authorList>
            <person name="Xu Z."/>
            <person name="Masuda Y."/>
            <person name="Itoh H."/>
            <person name="Senoo K."/>
        </authorList>
    </citation>
    <scope>NUCLEOTIDE SEQUENCE [LARGE SCALE GENOMIC DNA]</scope>
    <source>
        <strain evidence="2 3">DSM 12255</strain>
    </source>
</reference>
<accession>A0AAW4KWQ0</accession>
<dbReference type="RefSeq" id="WP_214169810.1">
    <property type="nucleotide sequence ID" value="NZ_JAHCVJ010000001.1"/>
</dbReference>
<feature type="chain" id="PRO_5043755800" description="Lipoprotein" evidence="1">
    <location>
        <begin position="20"/>
        <end position="295"/>
    </location>
</feature>
<dbReference type="PROSITE" id="PS51257">
    <property type="entry name" value="PROKAR_LIPOPROTEIN"/>
    <property type="match status" value="1"/>
</dbReference>
<evidence type="ECO:0000313" key="2">
    <source>
        <dbReference type="EMBL" id="MBT0663033.1"/>
    </source>
</evidence>
<dbReference type="Proteomes" id="UP000811899">
    <property type="component" value="Unassembled WGS sequence"/>
</dbReference>
<protein>
    <recommendedName>
        <fullName evidence="4">Lipoprotein</fullName>
    </recommendedName>
</protein>